<comment type="similarity">
    <text evidence="8">Belongs to the P-Pant transferase superfamily. AcpS family.</text>
</comment>
<keyword evidence="8" id="KW-0963">Cytoplasm</keyword>
<keyword evidence="5 8" id="KW-0460">Magnesium</keyword>
<keyword evidence="7 8" id="KW-0275">Fatty acid biosynthesis</keyword>
<evidence type="ECO:0000313" key="10">
    <source>
        <dbReference type="EMBL" id="SCL52669.1"/>
    </source>
</evidence>
<protein>
    <recommendedName>
        <fullName evidence="8">Holo-[acyl-carrier-protein] synthase</fullName>
        <shortName evidence="8">Holo-ACP synthase</shortName>
        <ecNumber evidence="8">2.7.8.7</ecNumber>
    </recommendedName>
    <alternativeName>
        <fullName evidence="8">4'-phosphopantetheinyl transferase AcpS</fullName>
    </alternativeName>
</protein>
<keyword evidence="4 8" id="KW-0276">Fatty acid metabolism</keyword>
<evidence type="ECO:0000313" key="11">
    <source>
        <dbReference type="Proteomes" id="UP000198937"/>
    </source>
</evidence>
<dbReference type="GO" id="GO:0006633">
    <property type="term" value="P:fatty acid biosynthetic process"/>
    <property type="evidence" value="ECO:0007669"/>
    <property type="project" value="UniProtKB-UniRule"/>
</dbReference>
<feature type="binding site" evidence="8">
    <location>
        <position position="6"/>
    </location>
    <ligand>
        <name>Mg(2+)</name>
        <dbReference type="ChEBI" id="CHEBI:18420"/>
    </ligand>
</feature>
<dbReference type="Proteomes" id="UP000198937">
    <property type="component" value="Unassembled WGS sequence"/>
</dbReference>
<comment type="catalytic activity">
    <reaction evidence="8">
        <text>apo-[ACP] + CoA = holo-[ACP] + adenosine 3',5'-bisphosphate + H(+)</text>
        <dbReference type="Rhea" id="RHEA:12068"/>
        <dbReference type="Rhea" id="RHEA-COMP:9685"/>
        <dbReference type="Rhea" id="RHEA-COMP:9690"/>
        <dbReference type="ChEBI" id="CHEBI:15378"/>
        <dbReference type="ChEBI" id="CHEBI:29999"/>
        <dbReference type="ChEBI" id="CHEBI:57287"/>
        <dbReference type="ChEBI" id="CHEBI:58343"/>
        <dbReference type="ChEBI" id="CHEBI:64479"/>
        <dbReference type="EC" id="2.7.8.7"/>
    </reaction>
</comment>
<gene>
    <name evidence="8" type="primary">acpS</name>
    <name evidence="10" type="ORF">GA0070617_2146</name>
</gene>
<evidence type="ECO:0000256" key="2">
    <source>
        <dbReference type="ARBA" id="ARBA00022679"/>
    </source>
</evidence>
<keyword evidence="3 8" id="KW-0479">Metal-binding</keyword>
<dbReference type="AlphaFoldDB" id="A0A1C6UFM1"/>
<organism evidence="10 11">
    <name type="scientific">Micromonospora yangpuensis</name>
    <dbReference type="NCBI Taxonomy" id="683228"/>
    <lineage>
        <taxon>Bacteria</taxon>
        <taxon>Bacillati</taxon>
        <taxon>Actinomycetota</taxon>
        <taxon>Actinomycetes</taxon>
        <taxon>Micromonosporales</taxon>
        <taxon>Micromonosporaceae</taxon>
        <taxon>Micromonospora</taxon>
    </lineage>
</organism>
<comment type="subcellular location">
    <subcellularLocation>
        <location evidence="8">Cytoplasm</location>
    </subcellularLocation>
</comment>
<evidence type="ECO:0000256" key="7">
    <source>
        <dbReference type="ARBA" id="ARBA00023160"/>
    </source>
</evidence>
<keyword evidence="1 8" id="KW-0444">Lipid biosynthesis</keyword>
<dbReference type="NCBIfam" id="TIGR00556">
    <property type="entry name" value="pantethn_trn"/>
    <property type="match status" value="1"/>
</dbReference>
<keyword evidence="11" id="KW-1185">Reference proteome</keyword>
<evidence type="ECO:0000256" key="5">
    <source>
        <dbReference type="ARBA" id="ARBA00022842"/>
    </source>
</evidence>
<proteinExistence type="inferred from homology"/>
<keyword evidence="2 8" id="KW-0808">Transferase</keyword>
<dbReference type="InterPro" id="IPR008278">
    <property type="entry name" value="4-PPantetheinyl_Trfase_dom"/>
</dbReference>
<dbReference type="InterPro" id="IPR004568">
    <property type="entry name" value="Ppantetheine-prot_Trfase_dom"/>
</dbReference>
<dbReference type="OrthoDB" id="517356at2"/>
<feature type="binding site" evidence="8">
    <location>
        <position position="55"/>
    </location>
    <ligand>
        <name>Mg(2+)</name>
        <dbReference type="ChEBI" id="CHEBI:18420"/>
    </ligand>
</feature>
<evidence type="ECO:0000256" key="4">
    <source>
        <dbReference type="ARBA" id="ARBA00022832"/>
    </source>
</evidence>
<name>A0A1C6UFM1_9ACTN</name>
<dbReference type="EMBL" id="FMIA01000002">
    <property type="protein sequence ID" value="SCL52669.1"/>
    <property type="molecule type" value="Genomic_DNA"/>
</dbReference>
<evidence type="ECO:0000256" key="6">
    <source>
        <dbReference type="ARBA" id="ARBA00023098"/>
    </source>
</evidence>
<sequence>MRLGVDLIAVDALDRLLGRRRLERFVFAAAELRLADALGPARRTEFLAGRFVAKEAVLKVLGRGLFQGVRPSDIAVTRAPTGAPEVELRGSARAVARDCGIDQVSVSITHKHNLAIAVALAAAAGGPLP</sequence>
<accession>A0A1C6UFM1</accession>
<evidence type="ECO:0000259" key="9">
    <source>
        <dbReference type="Pfam" id="PF01648"/>
    </source>
</evidence>
<evidence type="ECO:0000256" key="8">
    <source>
        <dbReference type="HAMAP-Rule" id="MF_00101"/>
    </source>
</evidence>
<dbReference type="Pfam" id="PF01648">
    <property type="entry name" value="ACPS"/>
    <property type="match status" value="1"/>
</dbReference>
<dbReference type="InterPro" id="IPR002582">
    <property type="entry name" value="ACPS"/>
</dbReference>
<dbReference type="RefSeq" id="WP_091435960.1">
    <property type="nucleotide sequence ID" value="NZ_BMMJ01000004.1"/>
</dbReference>
<comment type="function">
    <text evidence="8">Transfers the 4'-phosphopantetheine moiety from coenzyme A to a Ser of acyl-carrier-protein.</text>
</comment>
<dbReference type="Gene3D" id="3.90.470.20">
    <property type="entry name" value="4'-phosphopantetheinyl transferase domain"/>
    <property type="match status" value="1"/>
</dbReference>
<evidence type="ECO:0000256" key="1">
    <source>
        <dbReference type="ARBA" id="ARBA00022516"/>
    </source>
</evidence>
<dbReference type="GO" id="GO:0000287">
    <property type="term" value="F:magnesium ion binding"/>
    <property type="evidence" value="ECO:0007669"/>
    <property type="project" value="UniProtKB-UniRule"/>
</dbReference>
<dbReference type="SUPFAM" id="SSF56214">
    <property type="entry name" value="4'-phosphopantetheinyl transferase"/>
    <property type="match status" value="1"/>
</dbReference>
<dbReference type="STRING" id="683228.GA0070617_2146"/>
<dbReference type="GO" id="GO:0008897">
    <property type="term" value="F:holo-[acyl-carrier-protein] synthase activity"/>
    <property type="evidence" value="ECO:0007669"/>
    <property type="project" value="UniProtKB-UniRule"/>
</dbReference>
<reference evidence="10 11" key="1">
    <citation type="submission" date="2016-06" db="EMBL/GenBank/DDBJ databases">
        <authorList>
            <person name="Kjaerup R.B."/>
            <person name="Dalgaard T.S."/>
            <person name="Juul-Madsen H.R."/>
        </authorList>
    </citation>
    <scope>NUCLEOTIDE SEQUENCE [LARGE SCALE GENOMIC DNA]</scope>
    <source>
        <strain evidence="10 11">DSM 45577</strain>
    </source>
</reference>
<dbReference type="EC" id="2.7.8.7" evidence="8"/>
<feature type="domain" description="4'-phosphopantetheinyl transferase" evidence="9">
    <location>
        <begin position="3"/>
        <end position="95"/>
    </location>
</feature>
<dbReference type="GO" id="GO:0005737">
    <property type="term" value="C:cytoplasm"/>
    <property type="evidence" value="ECO:0007669"/>
    <property type="project" value="UniProtKB-SubCell"/>
</dbReference>
<evidence type="ECO:0000256" key="3">
    <source>
        <dbReference type="ARBA" id="ARBA00022723"/>
    </source>
</evidence>
<dbReference type="InterPro" id="IPR037143">
    <property type="entry name" value="4-PPantetheinyl_Trfase_dom_sf"/>
</dbReference>
<dbReference type="HAMAP" id="MF_00101">
    <property type="entry name" value="AcpS"/>
    <property type="match status" value="1"/>
</dbReference>
<comment type="cofactor">
    <cofactor evidence="8">
        <name>Mg(2+)</name>
        <dbReference type="ChEBI" id="CHEBI:18420"/>
    </cofactor>
</comment>
<keyword evidence="6 8" id="KW-0443">Lipid metabolism</keyword>